<dbReference type="InterPro" id="IPR036259">
    <property type="entry name" value="MFS_trans_sf"/>
</dbReference>
<keyword evidence="5 6" id="KW-0472">Membrane</keyword>
<name>W4SKA7_9XANT</name>
<proteinExistence type="predicted"/>
<keyword evidence="3 6" id="KW-0812">Transmembrane</keyword>
<evidence type="ECO:0000256" key="1">
    <source>
        <dbReference type="ARBA" id="ARBA00004141"/>
    </source>
</evidence>
<evidence type="ECO:0000259" key="7">
    <source>
        <dbReference type="PROSITE" id="PS50850"/>
    </source>
</evidence>
<dbReference type="Gene3D" id="1.20.1250.20">
    <property type="entry name" value="MFS general substrate transporter like domains"/>
    <property type="match status" value="1"/>
</dbReference>
<dbReference type="InterPro" id="IPR001958">
    <property type="entry name" value="Tet-R_TetA/multi-R_MdtG-like"/>
</dbReference>
<keyword evidence="4 6" id="KW-1133">Transmembrane helix</keyword>
<dbReference type="Pfam" id="PF07690">
    <property type="entry name" value="MFS_1"/>
    <property type="match status" value="1"/>
</dbReference>
<dbReference type="AlphaFoldDB" id="W4SKA7"/>
<dbReference type="PANTHER" id="PTHR23504">
    <property type="entry name" value="MAJOR FACILITATOR SUPERFAMILY DOMAIN-CONTAINING PROTEIN 10"/>
    <property type="match status" value="1"/>
</dbReference>
<evidence type="ECO:0000256" key="4">
    <source>
        <dbReference type="ARBA" id="ARBA00022989"/>
    </source>
</evidence>
<dbReference type="PRINTS" id="PR01035">
    <property type="entry name" value="TCRTETA"/>
</dbReference>
<dbReference type="SUPFAM" id="SSF103473">
    <property type="entry name" value="MFS general substrate transporter"/>
    <property type="match status" value="1"/>
</dbReference>
<feature type="transmembrane region" description="Helical" evidence="6">
    <location>
        <begin position="16"/>
        <end position="39"/>
    </location>
</feature>
<evidence type="ECO:0000313" key="9">
    <source>
        <dbReference type="Proteomes" id="UP000019084"/>
    </source>
</evidence>
<dbReference type="GO" id="GO:0016020">
    <property type="term" value="C:membrane"/>
    <property type="evidence" value="ECO:0007669"/>
    <property type="project" value="UniProtKB-SubCell"/>
</dbReference>
<comment type="caution">
    <text evidence="8">The sequence shown here is derived from an EMBL/GenBank/DDBJ whole genome shotgun (WGS) entry which is preliminary data.</text>
</comment>
<organism evidence="8 9">
    <name type="scientific">Xanthomonas arboricola pv. pruni MAFF 301420</name>
    <dbReference type="NCBI Taxonomy" id="1418095"/>
    <lineage>
        <taxon>Bacteria</taxon>
        <taxon>Pseudomonadati</taxon>
        <taxon>Pseudomonadota</taxon>
        <taxon>Gammaproteobacteria</taxon>
        <taxon>Lysobacterales</taxon>
        <taxon>Lysobacteraceae</taxon>
        <taxon>Xanthomonas</taxon>
    </lineage>
</organism>
<evidence type="ECO:0000313" key="8">
    <source>
        <dbReference type="EMBL" id="GAE56995.1"/>
    </source>
</evidence>
<feature type="transmembrane region" description="Helical" evidence="6">
    <location>
        <begin position="174"/>
        <end position="194"/>
    </location>
</feature>
<protein>
    <submittedName>
        <fullName evidence="8">Drug:H+ antiporter-1 family protein</fullName>
    </submittedName>
</protein>
<feature type="transmembrane region" description="Helical" evidence="6">
    <location>
        <begin position="263"/>
        <end position="282"/>
    </location>
</feature>
<dbReference type="Proteomes" id="UP000019084">
    <property type="component" value="Unassembled WGS sequence"/>
</dbReference>
<feature type="domain" description="Major facilitator superfamily (MFS) profile" evidence="7">
    <location>
        <begin position="17"/>
        <end position="406"/>
    </location>
</feature>
<evidence type="ECO:0000256" key="6">
    <source>
        <dbReference type="SAM" id="Phobius"/>
    </source>
</evidence>
<accession>W4SKA7</accession>
<feature type="transmembrane region" description="Helical" evidence="6">
    <location>
        <begin position="227"/>
        <end position="251"/>
    </location>
</feature>
<feature type="transmembrane region" description="Helical" evidence="6">
    <location>
        <begin position="87"/>
        <end position="107"/>
    </location>
</feature>
<feature type="transmembrane region" description="Helical" evidence="6">
    <location>
        <begin position="51"/>
        <end position="75"/>
    </location>
</feature>
<feature type="transmembrane region" description="Helical" evidence="6">
    <location>
        <begin position="145"/>
        <end position="168"/>
    </location>
</feature>
<sequence length="486" mass="52084">MSLPADSAPATGRRRAALIFIFITVLIDVLSFGVIIPVLPDLVRQFTGGDYAVAAGWIGWFGFLFAAIQFVCSPLQGTLSDRYGRRPVILLSCLGLGLDFILMAVAHSLPMLLLARVISGVCSASFSTANAYIADVTPADKRAGAFGMLGAAFGIGFVAGPLIGGWLGSIGLRWPFWFAAGLALVNVLYGWFVLPESLPAERRTPRLDWPHANPLAALKLLRRYPQVFGLAWVVFLANLAHYVYPSIFVLFAGYQYHWGPREVSWVLAGVGVCSIIVNALLVGRLVRWLGERRALLLGLGCGVVGFVIYGLADSGTAFLIGVPISAFWAIAAPAAQALITREVGADAQGRVQGALTSLVSLAGIAGPLLFANVFAWFIGTGAPLHLPGAPWLLAGFLLAAAGSWPGAGRGGGPAWPPRHRGDANLFSLCSRPLYLICAVTARLVSSVLRHRLDSLCVLTPWLFRPRPRLCCAMPRRTPTAWSKRFR</sequence>
<dbReference type="GO" id="GO:0022857">
    <property type="term" value="F:transmembrane transporter activity"/>
    <property type="evidence" value="ECO:0007669"/>
    <property type="project" value="InterPro"/>
</dbReference>
<reference evidence="8 9" key="1">
    <citation type="submission" date="2014-01" db="EMBL/GenBank/DDBJ databases">
        <title>Genome sequence and analysis of Xanthomonas arboricola pv. pruni.</title>
        <authorList>
            <person name="Fujikawa T."/>
            <person name="Nakazono-Nagaoka E."/>
        </authorList>
    </citation>
    <scope>NUCLEOTIDE SEQUENCE [LARGE SCALE GENOMIC DNA]</scope>
    <source>
        <strain evidence="9">MAFF 301420</strain>
    </source>
</reference>
<evidence type="ECO:0000256" key="3">
    <source>
        <dbReference type="ARBA" id="ARBA00022692"/>
    </source>
</evidence>
<feature type="transmembrane region" description="Helical" evidence="6">
    <location>
        <begin position="294"/>
        <end position="312"/>
    </location>
</feature>
<dbReference type="EMBL" id="BAVC01000290">
    <property type="protein sequence ID" value="GAE56995.1"/>
    <property type="molecule type" value="Genomic_DNA"/>
</dbReference>
<keyword evidence="2" id="KW-0813">Transport</keyword>
<feature type="transmembrane region" description="Helical" evidence="6">
    <location>
        <begin position="351"/>
        <end position="377"/>
    </location>
</feature>
<feature type="transmembrane region" description="Helical" evidence="6">
    <location>
        <begin position="389"/>
        <end position="408"/>
    </location>
</feature>
<evidence type="ECO:0000256" key="5">
    <source>
        <dbReference type="ARBA" id="ARBA00023136"/>
    </source>
</evidence>
<dbReference type="PANTHER" id="PTHR23504:SF15">
    <property type="entry name" value="MAJOR FACILITATOR SUPERFAMILY (MFS) PROFILE DOMAIN-CONTAINING PROTEIN"/>
    <property type="match status" value="1"/>
</dbReference>
<dbReference type="PROSITE" id="PS50850">
    <property type="entry name" value="MFS"/>
    <property type="match status" value="1"/>
</dbReference>
<feature type="transmembrane region" description="Helical" evidence="6">
    <location>
        <begin position="113"/>
        <end position="133"/>
    </location>
</feature>
<feature type="transmembrane region" description="Helical" evidence="6">
    <location>
        <begin position="318"/>
        <end position="339"/>
    </location>
</feature>
<comment type="subcellular location">
    <subcellularLocation>
        <location evidence="1">Membrane</location>
        <topology evidence="1">Multi-pass membrane protein</topology>
    </subcellularLocation>
</comment>
<dbReference type="CDD" id="cd17388">
    <property type="entry name" value="MFS_TetA"/>
    <property type="match status" value="1"/>
</dbReference>
<gene>
    <name evidence="8" type="ORF">XPR_3630</name>
</gene>
<dbReference type="InterPro" id="IPR011701">
    <property type="entry name" value="MFS"/>
</dbReference>
<dbReference type="InterPro" id="IPR020846">
    <property type="entry name" value="MFS_dom"/>
</dbReference>
<evidence type="ECO:0000256" key="2">
    <source>
        <dbReference type="ARBA" id="ARBA00022448"/>
    </source>
</evidence>